<proteinExistence type="predicted"/>
<dbReference type="EMBL" id="NIHS01000062">
    <property type="protein sequence ID" value="PLT68232.1"/>
    <property type="molecule type" value="Genomic_DNA"/>
</dbReference>
<feature type="signal peptide" evidence="1">
    <location>
        <begin position="1"/>
        <end position="19"/>
    </location>
</feature>
<evidence type="ECO:0000313" key="3">
    <source>
        <dbReference type="Proteomes" id="UP000234891"/>
    </source>
</evidence>
<sequence>MKKKIVAMLLIACMSISAAACGKSEEPKEKVKTEAQKETKEKKEYQKIGVESAEAFDVLVKNSVGADITGITVKTTAQTEYPANMMKSGEVWKNGDMVELFYTPDTSAAPAAETDKAINVGYSVQLTLAYYADIGIMPHMPIF</sequence>
<gene>
    <name evidence="2" type="ORF">CDL26_16320</name>
</gene>
<dbReference type="RefSeq" id="WP_101871632.1">
    <property type="nucleotide sequence ID" value="NZ_NIHS01000062.1"/>
</dbReference>
<dbReference type="Proteomes" id="UP000234891">
    <property type="component" value="Unassembled WGS sequence"/>
</dbReference>
<feature type="chain" id="PRO_5039451292" description="PASTA domain-containing protein" evidence="1">
    <location>
        <begin position="20"/>
        <end position="143"/>
    </location>
</feature>
<reference evidence="2 3" key="1">
    <citation type="journal article" date="2017" name="Genome Med.">
        <title>A novel Ruminococcus gnavus clade enriched in inflammatory bowel disease patients.</title>
        <authorList>
            <person name="Hall A.B."/>
            <person name="Yassour M."/>
            <person name="Sauk J."/>
            <person name="Garner A."/>
            <person name="Jiang X."/>
            <person name="Arthur T."/>
            <person name="Lagoudas G.K."/>
            <person name="Vatanen T."/>
            <person name="Fornelos N."/>
            <person name="Wilson R."/>
            <person name="Bertha M."/>
            <person name="Cohen M."/>
            <person name="Garber J."/>
            <person name="Khalili H."/>
            <person name="Gevers D."/>
            <person name="Ananthakrishnan A.N."/>
            <person name="Kugathasan S."/>
            <person name="Lander E.S."/>
            <person name="Blainey P."/>
            <person name="Vlamakis H."/>
            <person name="Xavier R.J."/>
            <person name="Huttenhower C."/>
        </authorList>
    </citation>
    <scope>NUCLEOTIDE SEQUENCE [LARGE SCALE GENOMIC DNA]</scope>
    <source>
        <strain evidence="2 3">RJX1124</strain>
    </source>
</reference>
<organism evidence="2 3">
    <name type="scientific">Mediterraneibacter gnavus</name>
    <name type="common">Ruminococcus gnavus</name>
    <dbReference type="NCBI Taxonomy" id="33038"/>
    <lineage>
        <taxon>Bacteria</taxon>
        <taxon>Bacillati</taxon>
        <taxon>Bacillota</taxon>
        <taxon>Clostridia</taxon>
        <taxon>Lachnospirales</taxon>
        <taxon>Lachnospiraceae</taxon>
        <taxon>Mediterraneibacter</taxon>
    </lineage>
</organism>
<evidence type="ECO:0000313" key="2">
    <source>
        <dbReference type="EMBL" id="PLT68232.1"/>
    </source>
</evidence>
<accession>A0A2N5NZF9</accession>
<name>A0A2N5NZF9_MEDGN</name>
<comment type="caution">
    <text evidence="2">The sequence shown here is derived from an EMBL/GenBank/DDBJ whole genome shotgun (WGS) entry which is preliminary data.</text>
</comment>
<evidence type="ECO:0008006" key="4">
    <source>
        <dbReference type="Google" id="ProtNLM"/>
    </source>
</evidence>
<evidence type="ECO:0000256" key="1">
    <source>
        <dbReference type="SAM" id="SignalP"/>
    </source>
</evidence>
<protein>
    <recommendedName>
        <fullName evidence="4">PASTA domain-containing protein</fullName>
    </recommendedName>
</protein>
<dbReference type="AlphaFoldDB" id="A0A2N5NZF9"/>
<dbReference type="PROSITE" id="PS51257">
    <property type="entry name" value="PROKAR_LIPOPROTEIN"/>
    <property type="match status" value="1"/>
</dbReference>
<keyword evidence="1" id="KW-0732">Signal</keyword>